<dbReference type="InterPro" id="IPR023765">
    <property type="entry name" value="SBP_5_CS"/>
</dbReference>
<evidence type="ECO:0000256" key="1">
    <source>
        <dbReference type="ARBA" id="ARBA00004193"/>
    </source>
</evidence>
<feature type="domain" description="Solute-binding protein family 5" evidence="6">
    <location>
        <begin position="107"/>
        <end position="438"/>
    </location>
</feature>
<dbReference type="InterPro" id="IPR039424">
    <property type="entry name" value="SBP_5"/>
</dbReference>
<dbReference type="Gene3D" id="3.40.190.10">
    <property type="entry name" value="Periplasmic binding protein-like II"/>
    <property type="match status" value="1"/>
</dbReference>
<organism evidence="7 8">
    <name type="scientific">Nocardioides daedukensis</name>
    <dbReference type="NCBI Taxonomy" id="634462"/>
    <lineage>
        <taxon>Bacteria</taxon>
        <taxon>Bacillati</taxon>
        <taxon>Actinomycetota</taxon>
        <taxon>Actinomycetes</taxon>
        <taxon>Propionibacteriales</taxon>
        <taxon>Nocardioidaceae</taxon>
        <taxon>Nocardioides</taxon>
    </lineage>
</organism>
<dbReference type="RefSeq" id="WP_179502935.1">
    <property type="nucleotide sequence ID" value="NZ_JACCAA010000001.1"/>
</dbReference>
<accession>A0A7Y9UU43</accession>
<evidence type="ECO:0000256" key="5">
    <source>
        <dbReference type="SAM" id="SignalP"/>
    </source>
</evidence>
<dbReference type="GO" id="GO:0043190">
    <property type="term" value="C:ATP-binding cassette (ABC) transporter complex"/>
    <property type="evidence" value="ECO:0007669"/>
    <property type="project" value="InterPro"/>
</dbReference>
<keyword evidence="8" id="KW-1185">Reference proteome</keyword>
<dbReference type="Gene3D" id="3.10.105.10">
    <property type="entry name" value="Dipeptide-binding Protein, Domain 3"/>
    <property type="match status" value="1"/>
</dbReference>
<comment type="caution">
    <text evidence="7">The sequence shown here is derived from an EMBL/GenBank/DDBJ whole genome shotgun (WGS) entry which is preliminary data.</text>
</comment>
<proteinExistence type="inferred from homology"/>
<keyword evidence="4 5" id="KW-0732">Signal</keyword>
<dbReference type="Proteomes" id="UP000540656">
    <property type="component" value="Unassembled WGS sequence"/>
</dbReference>
<dbReference type="PROSITE" id="PS01040">
    <property type="entry name" value="SBP_BACTERIAL_5"/>
    <property type="match status" value="1"/>
</dbReference>
<protein>
    <submittedName>
        <fullName evidence="7">Peptide/nickel transport system substrate-binding protein</fullName>
    </submittedName>
</protein>
<comment type="similarity">
    <text evidence="2">Belongs to the bacterial solute-binding protein 5 family.</text>
</comment>
<feature type="chain" id="PRO_5030681328" evidence="5">
    <location>
        <begin position="29"/>
        <end position="539"/>
    </location>
</feature>
<dbReference type="GO" id="GO:1904680">
    <property type="term" value="F:peptide transmembrane transporter activity"/>
    <property type="evidence" value="ECO:0007669"/>
    <property type="project" value="TreeGrafter"/>
</dbReference>
<dbReference type="SUPFAM" id="SSF53850">
    <property type="entry name" value="Periplasmic binding protein-like II"/>
    <property type="match status" value="1"/>
</dbReference>
<reference evidence="7 8" key="1">
    <citation type="submission" date="2020-07" db="EMBL/GenBank/DDBJ databases">
        <title>Sequencing the genomes of 1000 actinobacteria strains.</title>
        <authorList>
            <person name="Klenk H.-P."/>
        </authorList>
    </citation>
    <scope>NUCLEOTIDE SEQUENCE [LARGE SCALE GENOMIC DNA]</scope>
    <source>
        <strain evidence="7 8">DSM 23819</strain>
    </source>
</reference>
<dbReference type="EMBL" id="JACCAA010000001">
    <property type="protein sequence ID" value="NYG59939.1"/>
    <property type="molecule type" value="Genomic_DNA"/>
</dbReference>
<evidence type="ECO:0000259" key="6">
    <source>
        <dbReference type="Pfam" id="PF00496"/>
    </source>
</evidence>
<dbReference type="PANTHER" id="PTHR30290:SF9">
    <property type="entry name" value="OLIGOPEPTIDE-BINDING PROTEIN APPA"/>
    <property type="match status" value="1"/>
</dbReference>
<dbReference type="CDD" id="cd00995">
    <property type="entry name" value="PBP2_NikA_DppA_OppA_like"/>
    <property type="match status" value="1"/>
</dbReference>
<dbReference type="InterPro" id="IPR030678">
    <property type="entry name" value="Peptide/Ni-bd"/>
</dbReference>
<comment type="subcellular location">
    <subcellularLocation>
        <location evidence="1">Cell membrane</location>
        <topology evidence="1">Lipid-anchor</topology>
    </subcellularLocation>
</comment>
<evidence type="ECO:0000256" key="4">
    <source>
        <dbReference type="ARBA" id="ARBA00022729"/>
    </source>
</evidence>
<dbReference type="PROSITE" id="PS51257">
    <property type="entry name" value="PROKAR_LIPOPROTEIN"/>
    <property type="match status" value="1"/>
</dbReference>
<dbReference type="PIRSF" id="PIRSF002741">
    <property type="entry name" value="MppA"/>
    <property type="match status" value="1"/>
</dbReference>
<evidence type="ECO:0000256" key="2">
    <source>
        <dbReference type="ARBA" id="ARBA00005695"/>
    </source>
</evidence>
<evidence type="ECO:0000313" key="8">
    <source>
        <dbReference type="Proteomes" id="UP000540656"/>
    </source>
</evidence>
<keyword evidence="3" id="KW-0813">Transport</keyword>
<dbReference type="GO" id="GO:0015833">
    <property type="term" value="P:peptide transport"/>
    <property type="evidence" value="ECO:0007669"/>
    <property type="project" value="TreeGrafter"/>
</dbReference>
<evidence type="ECO:0000256" key="3">
    <source>
        <dbReference type="ARBA" id="ARBA00022448"/>
    </source>
</evidence>
<dbReference type="InterPro" id="IPR000914">
    <property type="entry name" value="SBP_5_dom"/>
</dbReference>
<feature type="signal peptide" evidence="5">
    <location>
        <begin position="1"/>
        <end position="28"/>
    </location>
</feature>
<dbReference type="GO" id="GO:0042597">
    <property type="term" value="C:periplasmic space"/>
    <property type="evidence" value="ECO:0007669"/>
    <property type="project" value="UniProtKB-ARBA"/>
</dbReference>
<dbReference type="Pfam" id="PF00496">
    <property type="entry name" value="SBP_bac_5"/>
    <property type="match status" value="1"/>
</dbReference>
<dbReference type="AlphaFoldDB" id="A0A7Y9UU43"/>
<sequence length="539" mass="57674">MNTRITTRMRWAGLLATTALVASGCASSADNDSKDKSDGGIDYTTRMMNVSEPKGEPVKGGTLRVAEYSEARGFNPTQTYPTGSTGGNILAALYDTLVRYNGEKNAYEPQLAESLESSDDVTWTIKLRDGVKFTDGTPLDAEAVVGSLNYYVNSYGLNATLLKQEIKSIKATDDLTVTITLNHAWPTFANMFTTGPGMIMAPAAYANPDPAAFKPIGAGPFKFESYAPAEKTVVVANEDYFDGRPNLDKIEFVLLGADATAYDSFKSGGIDVAYLRGTEVVDEAITDGVPGMVNHTGSANNLWINAVKGRPGEDKRVRQAIALAFDPEIYLERTANGGGNPTKLLLGESSIWSPGVEEPEVDQKAAKKLLEEAKADGYDGKISIIARSEQASQAGAVAIQAMLEAVGFDVELDLVQNVADQTQKIYIDKDFDIAAAAISVHEEGVYSRIATALGTGSPTNGGGYSSPEMDALIQELQGKKTPEDAKDVLTRIEALYAEDVPAVTISSGAMVDIWQKNVHGIKGTGETIVLFDDAWIEKK</sequence>
<gene>
    <name evidence="7" type="ORF">BJ980_002862</name>
</gene>
<dbReference type="PANTHER" id="PTHR30290">
    <property type="entry name" value="PERIPLASMIC BINDING COMPONENT OF ABC TRANSPORTER"/>
    <property type="match status" value="1"/>
</dbReference>
<evidence type="ECO:0000313" key="7">
    <source>
        <dbReference type="EMBL" id="NYG59939.1"/>
    </source>
</evidence>
<name>A0A7Y9UU43_9ACTN</name>